<evidence type="ECO:0000313" key="1">
    <source>
        <dbReference type="EMBL" id="TFK71232.1"/>
    </source>
</evidence>
<name>A0ACD3B0V2_9AGAR</name>
<accession>A0ACD3B0V2</accession>
<evidence type="ECO:0000313" key="2">
    <source>
        <dbReference type="Proteomes" id="UP000308600"/>
    </source>
</evidence>
<dbReference type="EMBL" id="ML208301">
    <property type="protein sequence ID" value="TFK71232.1"/>
    <property type="molecule type" value="Genomic_DNA"/>
</dbReference>
<keyword evidence="2" id="KW-1185">Reference proteome</keyword>
<protein>
    <submittedName>
        <fullName evidence="1">Uncharacterized protein</fullName>
    </submittedName>
</protein>
<reference evidence="1 2" key="1">
    <citation type="journal article" date="2019" name="Nat. Ecol. Evol.">
        <title>Megaphylogeny resolves global patterns of mushroom evolution.</title>
        <authorList>
            <person name="Varga T."/>
            <person name="Krizsan K."/>
            <person name="Foldi C."/>
            <person name="Dima B."/>
            <person name="Sanchez-Garcia M."/>
            <person name="Sanchez-Ramirez S."/>
            <person name="Szollosi G.J."/>
            <person name="Szarkandi J.G."/>
            <person name="Papp V."/>
            <person name="Albert L."/>
            <person name="Andreopoulos W."/>
            <person name="Angelini C."/>
            <person name="Antonin V."/>
            <person name="Barry K.W."/>
            <person name="Bougher N.L."/>
            <person name="Buchanan P."/>
            <person name="Buyck B."/>
            <person name="Bense V."/>
            <person name="Catcheside P."/>
            <person name="Chovatia M."/>
            <person name="Cooper J."/>
            <person name="Damon W."/>
            <person name="Desjardin D."/>
            <person name="Finy P."/>
            <person name="Geml J."/>
            <person name="Haridas S."/>
            <person name="Hughes K."/>
            <person name="Justo A."/>
            <person name="Karasinski D."/>
            <person name="Kautmanova I."/>
            <person name="Kiss B."/>
            <person name="Kocsube S."/>
            <person name="Kotiranta H."/>
            <person name="LaButti K.M."/>
            <person name="Lechner B.E."/>
            <person name="Liimatainen K."/>
            <person name="Lipzen A."/>
            <person name="Lukacs Z."/>
            <person name="Mihaltcheva S."/>
            <person name="Morgado L.N."/>
            <person name="Niskanen T."/>
            <person name="Noordeloos M.E."/>
            <person name="Ohm R.A."/>
            <person name="Ortiz-Santana B."/>
            <person name="Ovrebo C."/>
            <person name="Racz N."/>
            <person name="Riley R."/>
            <person name="Savchenko A."/>
            <person name="Shiryaev A."/>
            <person name="Soop K."/>
            <person name="Spirin V."/>
            <person name="Szebenyi C."/>
            <person name="Tomsovsky M."/>
            <person name="Tulloss R.E."/>
            <person name="Uehling J."/>
            <person name="Grigoriev I.V."/>
            <person name="Vagvolgyi C."/>
            <person name="Papp T."/>
            <person name="Martin F.M."/>
            <person name="Miettinen O."/>
            <person name="Hibbett D.S."/>
            <person name="Nagy L.G."/>
        </authorList>
    </citation>
    <scope>NUCLEOTIDE SEQUENCE [LARGE SCALE GENOMIC DNA]</scope>
    <source>
        <strain evidence="1 2">NL-1719</strain>
    </source>
</reference>
<dbReference type="Proteomes" id="UP000308600">
    <property type="component" value="Unassembled WGS sequence"/>
</dbReference>
<organism evidence="1 2">
    <name type="scientific">Pluteus cervinus</name>
    <dbReference type="NCBI Taxonomy" id="181527"/>
    <lineage>
        <taxon>Eukaryota</taxon>
        <taxon>Fungi</taxon>
        <taxon>Dikarya</taxon>
        <taxon>Basidiomycota</taxon>
        <taxon>Agaricomycotina</taxon>
        <taxon>Agaricomycetes</taxon>
        <taxon>Agaricomycetidae</taxon>
        <taxon>Agaricales</taxon>
        <taxon>Pluteineae</taxon>
        <taxon>Pluteaceae</taxon>
        <taxon>Pluteus</taxon>
    </lineage>
</organism>
<gene>
    <name evidence="1" type="ORF">BDN72DRAFT_476725</name>
</gene>
<sequence length="524" mass="57467">MTRAYAFIDWARRPISFTEVDLYIWVDGELDAADWGASVSRIRWVFGDPCSDVGRGMCWALGRRAIGRRLARVLRDLAGLLCLPTGTGKEGRLGKGGHPRKHGPEANPSTPGRYKRKHEKECHETAKTGRRLTSWPNLSGNPIICGRENVCVNGGFDVSRSARPGAAEPVWLEPDRDVLLLSLPVTPALYKFTQVPLPPPPLLNPSFPRSMSYHLRPVADNAASPSSTASMTPPSDRSPPFAKPHPPSGSQPSTALPTPSSAVPPPSASNPRPRRPLSPSSLRDVDLSQTPDIQHRKYPAPPTGHDLMAMFPPAPPDNFSELRPGPTSGYFQRQERAFFAQSGKEVVRFRVEVDLPQSNGNGDMMDSKPRNREFASPRSWPPMSPGHPQATPQAPQPTQPPPPPQAPLHHSPLQPASPLHYPHPNARPPQRGGPVPVTPAQLFPINTHSPPAQIPPNLHAPPHQPGMEVHTPSQDRPAPGSAMPKNEFAPEEYNGDPDEAWRRPMPYAERRRAGKHTKRVIVRT</sequence>
<proteinExistence type="predicted"/>